<evidence type="ECO:0000313" key="2">
    <source>
        <dbReference type="EMBL" id="GLB68205.1"/>
    </source>
</evidence>
<protein>
    <recommendedName>
        <fullName evidence="4">C-type lysozyme inhibitor domain-containing protein</fullName>
    </recommendedName>
</protein>
<accession>A0ABQ5MW95</accession>
<gene>
    <name evidence="2" type="ORF">AHIS1636_26470</name>
</gene>
<dbReference type="RefSeq" id="WP_264796303.1">
    <property type="nucleotide sequence ID" value="NZ_BRVS01000013.1"/>
</dbReference>
<keyword evidence="1" id="KW-0732">Signal</keyword>
<organism evidence="2 3">
    <name type="scientific">Arthrobacter mangrovi</name>
    <dbReference type="NCBI Taxonomy" id="2966350"/>
    <lineage>
        <taxon>Bacteria</taxon>
        <taxon>Bacillati</taxon>
        <taxon>Actinomycetota</taxon>
        <taxon>Actinomycetes</taxon>
        <taxon>Micrococcales</taxon>
        <taxon>Micrococcaceae</taxon>
        <taxon>Arthrobacter</taxon>
    </lineage>
</organism>
<evidence type="ECO:0000313" key="3">
    <source>
        <dbReference type="Proteomes" id="UP001209654"/>
    </source>
</evidence>
<feature type="signal peptide" evidence="1">
    <location>
        <begin position="1"/>
        <end position="27"/>
    </location>
</feature>
<proteinExistence type="predicted"/>
<comment type="caution">
    <text evidence="2">The sequence shown here is derived from an EMBL/GenBank/DDBJ whole genome shotgun (WGS) entry which is preliminary data.</text>
</comment>
<sequence length="138" mass="13577">MKTLSRTCSAAGFAALLAFAGTAAANAATITVPDTGTLLADGAGATVSVSYTCSSGSTVSIFLDAAQTVGGNRVATGNGFSSTADCTGGTDSLDVTFLAAGDFVAFEEGTAAIRVVLISCDTQTCEQAIEAGEVDLTE</sequence>
<dbReference type="Proteomes" id="UP001209654">
    <property type="component" value="Unassembled WGS sequence"/>
</dbReference>
<evidence type="ECO:0008006" key="4">
    <source>
        <dbReference type="Google" id="ProtNLM"/>
    </source>
</evidence>
<keyword evidence="3" id="KW-1185">Reference proteome</keyword>
<dbReference type="EMBL" id="BRVS01000013">
    <property type="protein sequence ID" value="GLB68205.1"/>
    <property type="molecule type" value="Genomic_DNA"/>
</dbReference>
<feature type="chain" id="PRO_5045198214" description="C-type lysozyme inhibitor domain-containing protein" evidence="1">
    <location>
        <begin position="28"/>
        <end position="138"/>
    </location>
</feature>
<evidence type="ECO:0000256" key="1">
    <source>
        <dbReference type="SAM" id="SignalP"/>
    </source>
</evidence>
<name>A0ABQ5MW95_9MICC</name>
<reference evidence="2 3" key="1">
    <citation type="journal article" date="2023" name="Int. J. Syst. Evol. Microbiol.">
        <title>Arthrobacter mangrovi sp. nov., an actinobacterium isolated from the rhizosphere of a mangrove.</title>
        <authorList>
            <person name="Hamada M."/>
            <person name="Saitou S."/>
            <person name="Enomoto N."/>
            <person name="Nanri K."/>
            <person name="Hidaka K."/>
            <person name="Miura T."/>
            <person name="Tamura T."/>
        </authorList>
    </citation>
    <scope>NUCLEOTIDE SEQUENCE [LARGE SCALE GENOMIC DNA]</scope>
    <source>
        <strain evidence="2 3">NBRC 112813</strain>
    </source>
</reference>